<evidence type="ECO:0000256" key="1">
    <source>
        <dbReference type="ARBA" id="ARBA00000085"/>
    </source>
</evidence>
<evidence type="ECO:0000256" key="6">
    <source>
        <dbReference type="ARBA" id="ARBA00023012"/>
    </source>
</evidence>
<dbReference type="NCBIfam" id="TIGR00229">
    <property type="entry name" value="sensory_box"/>
    <property type="match status" value="1"/>
</dbReference>
<evidence type="ECO:0000256" key="7">
    <source>
        <dbReference type="SAM" id="Coils"/>
    </source>
</evidence>
<keyword evidence="7" id="KW-0175">Coiled coil</keyword>
<keyword evidence="6" id="KW-0902">Two-component regulatory system</keyword>
<keyword evidence="5 11" id="KW-0418">Kinase</keyword>
<dbReference type="CDD" id="cd00075">
    <property type="entry name" value="HATPase"/>
    <property type="match status" value="1"/>
</dbReference>
<evidence type="ECO:0000256" key="4">
    <source>
        <dbReference type="ARBA" id="ARBA00022679"/>
    </source>
</evidence>
<dbReference type="CDD" id="cd00130">
    <property type="entry name" value="PAS"/>
    <property type="match status" value="1"/>
</dbReference>
<protein>
    <recommendedName>
        <fullName evidence="2">histidine kinase</fullName>
        <ecNumber evidence="2">2.7.13.3</ecNumber>
    </recommendedName>
</protein>
<dbReference type="InterPro" id="IPR004358">
    <property type="entry name" value="Sig_transdc_His_kin-like_C"/>
</dbReference>
<dbReference type="SMART" id="SM00388">
    <property type="entry name" value="HisKA"/>
    <property type="match status" value="1"/>
</dbReference>
<dbReference type="Pfam" id="PF08448">
    <property type="entry name" value="PAS_4"/>
    <property type="match status" value="1"/>
</dbReference>
<dbReference type="PANTHER" id="PTHR43711:SF26">
    <property type="entry name" value="SENSOR HISTIDINE KINASE RCSC"/>
    <property type="match status" value="1"/>
</dbReference>
<dbReference type="SMART" id="SM00387">
    <property type="entry name" value="HATPase_c"/>
    <property type="match status" value="1"/>
</dbReference>
<evidence type="ECO:0000256" key="5">
    <source>
        <dbReference type="ARBA" id="ARBA00022777"/>
    </source>
</evidence>
<dbReference type="SMART" id="SM00091">
    <property type="entry name" value="PAS"/>
    <property type="match status" value="2"/>
</dbReference>
<dbReference type="InterPro" id="IPR000014">
    <property type="entry name" value="PAS"/>
</dbReference>
<dbReference type="PRINTS" id="PR00344">
    <property type="entry name" value="BCTRLSENSOR"/>
</dbReference>
<dbReference type="InterPro" id="IPR036097">
    <property type="entry name" value="HisK_dim/P_sf"/>
</dbReference>
<dbReference type="Proteomes" id="UP001302806">
    <property type="component" value="Chromosome"/>
</dbReference>
<evidence type="ECO:0000256" key="2">
    <source>
        <dbReference type="ARBA" id="ARBA00012438"/>
    </source>
</evidence>
<reference evidence="11 12" key="1">
    <citation type="submission" date="2023-09" db="EMBL/GenBank/DDBJ databases">
        <title>Thalassobella suaedae gen. nov., sp. nov., a marine bacterium of the family Flavobacteriaceae isolated from a halophyte Suaeda japonica.</title>
        <authorList>
            <person name="Lee S.Y."/>
            <person name="Hwang C.Y."/>
        </authorList>
    </citation>
    <scope>NUCLEOTIDE SEQUENCE [LARGE SCALE GENOMIC DNA]</scope>
    <source>
        <strain evidence="11 12">HL-DH14</strain>
    </source>
</reference>
<dbReference type="Pfam" id="PF13426">
    <property type="entry name" value="PAS_9"/>
    <property type="match status" value="1"/>
</dbReference>
<dbReference type="EMBL" id="CP134537">
    <property type="protein sequence ID" value="WNH07762.1"/>
    <property type="molecule type" value="Genomic_DNA"/>
</dbReference>
<dbReference type="Gene3D" id="1.10.287.130">
    <property type="match status" value="1"/>
</dbReference>
<comment type="catalytic activity">
    <reaction evidence="1">
        <text>ATP + protein L-histidine = ADP + protein N-phospho-L-histidine.</text>
        <dbReference type="EC" id="2.7.13.3"/>
    </reaction>
</comment>
<sequence length="573" mass="65809">MSKSSAENNLRAKAEAKIREKSNVIENLTLEESKSLLHELEVHQVELEMQNEELRETQHRLEEIRDQYTDLFDFAPIGYLVLDEKAIIKNINLTACDLLGIERSFLIEKPFSAYITNGESRTLFLNLRKAFETGILHSFEIEIKHKTKGSFTALLQGAITKNQKTNDTVCRVSLIDITELKEAEILQLQHKSLQKEKEKIQEYLNLAPVVFLLIDPQYKVQMINKKGCDLLKCESSEILGKHWFDNFISFVGTNGVPLSHQSIENENGLLNPCFESFLKCRNDELRLMFWTNVTLLDDNNKLIGTLIAGEDITERKKLELRQQKYTEELEEIVEERTKGLNDALKKEKVISEMKSAFVSMASHEFRTPLTSVLSSAILINKYNELKQYDKVGTHVQRIESSVNQLTSILEDFLSMEKLERGIVTTSKETFDLEAFIIDIIEEFSWMLKEKQKINYIQKSPIEVFVDKKILRNVLLNLISNATKYSKTDVQIRTYVNNAVLHIEIEDKGIGIPEKEQEYLFAKFFRAKNAVNIQGTGLGLSIVKHYIKLINSTISFTSKLGEGSTFKLTLPLHS</sequence>
<dbReference type="Gene3D" id="3.30.450.20">
    <property type="entry name" value="PAS domain"/>
    <property type="match status" value="2"/>
</dbReference>
<dbReference type="SUPFAM" id="SSF55785">
    <property type="entry name" value="PYP-like sensor domain (PAS domain)"/>
    <property type="match status" value="2"/>
</dbReference>
<dbReference type="SUPFAM" id="SSF47384">
    <property type="entry name" value="Homodimeric domain of signal transducing histidine kinase"/>
    <property type="match status" value="1"/>
</dbReference>
<organism evidence="11 12">
    <name type="scientific">Thalassobellus suaedae</name>
    <dbReference type="NCBI Taxonomy" id="3074124"/>
    <lineage>
        <taxon>Bacteria</taxon>
        <taxon>Pseudomonadati</taxon>
        <taxon>Bacteroidota</taxon>
        <taxon>Flavobacteriia</taxon>
        <taxon>Flavobacteriales</taxon>
        <taxon>Flavobacteriaceae</taxon>
        <taxon>Thalassobellus</taxon>
    </lineage>
</organism>
<keyword evidence="3" id="KW-0597">Phosphoprotein</keyword>
<dbReference type="Pfam" id="PF02518">
    <property type="entry name" value="HATPase_c"/>
    <property type="match status" value="1"/>
</dbReference>
<evidence type="ECO:0000259" key="10">
    <source>
        <dbReference type="SMART" id="SM00388"/>
    </source>
</evidence>
<feature type="domain" description="PAS" evidence="8">
    <location>
        <begin position="198"/>
        <end position="265"/>
    </location>
</feature>
<dbReference type="InterPro" id="IPR003594">
    <property type="entry name" value="HATPase_dom"/>
</dbReference>
<dbReference type="InterPro" id="IPR050736">
    <property type="entry name" value="Sensor_HK_Regulatory"/>
</dbReference>
<feature type="domain" description="PAS" evidence="8">
    <location>
        <begin position="66"/>
        <end position="132"/>
    </location>
</feature>
<gene>
    <name evidence="11" type="ORF">RHP51_11195</name>
</gene>
<dbReference type="CDD" id="cd00082">
    <property type="entry name" value="HisKA"/>
    <property type="match status" value="1"/>
</dbReference>
<dbReference type="Gene3D" id="3.30.565.10">
    <property type="entry name" value="Histidine kinase-like ATPase, C-terminal domain"/>
    <property type="match status" value="1"/>
</dbReference>
<keyword evidence="4" id="KW-0808">Transferase</keyword>
<evidence type="ECO:0000313" key="12">
    <source>
        <dbReference type="Proteomes" id="UP001302806"/>
    </source>
</evidence>
<feature type="coiled-coil region" evidence="7">
    <location>
        <begin position="11"/>
        <end position="71"/>
    </location>
</feature>
<dbReference type="InterPro" id="IPR035965">
    <property type="entry name" value="PAS-like_dom_sf"/>
</dbReference>
<dbReference type="SUPFAM" id="SSF55874">
    <property type="entry name" value="ATPase domain of HSP90 chaperone/DNA topoisomerase II/histidine kinase"/>
    <property type="match status" value="1"/>
</dbReference>
<proteinExistence type="predicted"/>
<dbReference type="InterPro" id="IPR013656">
    <property type="entry name" value="PAS_4"/>
</dbReference>
<dbReference type="InterPro" id="IPR003661">
    <property type="entry name" value="HisK_dim/P_dom"/>
</dbReference>
<dbReference type="InterPro" id="IPR036890">
    <property type="entry name" value="HATPase_C_sf"/>
</dbReference>
<evidence type="ECO:0000259" key="9">
    <source>
        <dbReference type="SMART" id="SM00387"/>
    </source>
</evidence>
<dbReference type="Pfam" id="PF00512">
    <property type="entry name" value="HisKA"/>
    <property type="match status" value="1"/>
</dbReference>
<dbReference type="PANTHER" id="PTHR43711">
    <property type="entry name" value="TWO-COMPONENT HISTIDINE KINASE"/>
    <property type="match status" value="1"/>
</dbReference>
<name>A0ABY9XPL8_9FLAO</name>
<evidence type="ECO:0000256" key="3">
    <source>
        <dbReference type="ARBA" id="ARBA00022553"/>
    </source>
</evidence>
<feature type="domain" description="Histidine kinase/HSP90-like ATPase" evidence="9">
    <location>
        <begin position="465"/>
        <end position="573"/>
    </location>
</feature>
<dbReference type="RefSeq" id="WP_415864637.1">
    <property type="nucleotide sequence ID" value="NZ_CP134537.1"/>
</dbReference>
<evidence type="ECO:0000313" key="11">
    <source>
        <dbReference type="EMBL" id="WNH07762.1"/>
    </source>
</evidence>
<dbReference type="GO" id="GO:0016301">
    <property type="term" value="F:kinase activity"/>
    <property type="evidence" value="ECO:0007669"/>
    <property type="project" value="UniProtKB-KW"/>
</dbReference>
<feature type="domain" description="Signal transduction histidine kinase dimerisation/phosphoacceptor" evidence="10">
    <location>
        <begin position="353"/>
        <end position="421"/>
    </location>
</feature>
<dbReference type="EC" id="2.7.13.3" evidence="2"/>
<accession>A0ABY9XPL8</accession>
<evidence type="ECO:0000259" key="8">
    <source>
        <dbReference type="SMART" id="SM00091"/>
    </source>
</evidence>